<comment type="caution">
    <text evidence="1">The sequence shown here is derived from an EMBL/GenBank/DDBJ whole genome shotgun (WGS) entry which is preliminary data.</text>
</comment>
<reference evidence="2" key="1">
    <citation type="journal article" date="2019" name="Int. J. Syst. Evol. Microbiol.">
        <title>The Global Catalogue of Microorganisms (GCM) 10K type strain sequencing project: providing services to taxonomists for standard genome sequencing and annotation.</title>
        <authorList>
            <consortium name="The Broad Institute Genomics Platform"/>
            <consortium name="The Broad Institute Genome Sequencing Center for Infectious Disease"/>
            <person name="Wu L."/>
            <person name="Ma J."/>
        </authorList>
    </citation>
    <scope>NUCLEOTIDE SEQUENCE [LARGE SCALE GENOMIC DNA]</scope>
    <source>
        <strain evidence="2">ZS-22-S1</strain>
    </source>
</reference>
<organism evidence="1 2">
    <name type="scientific">Actinophytocola glycyrrhizae</name>
    <dbReference type="NCBI Taxonomy" id="2044873"/>
    <lineage>
        <taxon>Bacteria</taxon>
        <taxon>Bacillati</taxon>
        <taxon>Actinomycetota</taxon>
        <taxon>Actinomycetes</taxon>
        <taxon>Pseudonocardiales</taxon>
        <taxon>Pseudonocardiaceae</taxon>
    </lineage>
</organism>
<evidence type="ECO:0000313" key="2">
    <source>
        <dbReference type="Proteomes" id="UP001595859"/>
    </source>
</evidence>
<gene>
    <name evidence="1" type="ORF">ACFPCV_05570</name>
</gene>
<proteinExistence type="predicted"/>
<dbReference type="Pfam" id="PF13245">
    <property type="entry name" value="AAA_19"/>
    <property type="match status" value="1"/>
</dbReference>
<protein>
    <submittedName>
        <fullName evidence="1">AAA family ATPase</fullName>
    </submittedName>
</protein>
<dbReference type="Gene3D" id="3.40.50.300">
    <property type="entry name" value="P-loop containing nucleotide triphosphate hydrolases"/>
    <property type="match status" value="1"/>
</dbReference>
<keyword evidence="2" id="KW-1185">Reference proteome</keyword>
<name>A0ABV9RUH5_9PSEU</name>
<sequence length="507" mass="53373">MTLAFTPPAGADTGPGSAAVHHADAAAGNAAVADAAVDVLRAALAGTAPVERILLKAAAGAGKSHVLKKLVTDAVDHPGCTRVAIIAFTNKQVYPLATALGKELGRDHVCLFASRKRYDDVPEEAHAHATVVTSAPGIPAETRVVVATSHKLGARGELGRLATHFTDGEEADEEPGPVFDVLFVDEAWQLPHHLFDKVAKAAPITVGVGDVGQLPPLEIGANPWRGDPGFNPYRAWPTDFDSPERTDERTVVIELPAVWRPAAGHLHLWRAFYPEWRQLNCVAAPGDRALVATGLTGAAADVWQAVGTGVPTLLEIAGLPEPEAADVDQPLLGEIEALLDALLDAGFALTRAEYDGTGAPTGRRLTTRPGEGGDPLITVLATRNQAVDDATDIVDRLRARHSLSATDIVASTVDSWQGQTNGITVAIHPLSGAGRLDEFNSSFGRLAVTCTRATHGLLMVTRPGLAELLRDAPARPGTPFGEPGGRHLPRQTHQRILAAFTTGTLER</sequence>
<dbReference type="RefSeq" id="WP_378054914.1">
    <property type="nucleotide sequence ID" value="NZ_JBHSIS010000002.1"/>
</dbReference>
<dbReference type="SUPFAM" id="SSF52540">
    <property type="entry name" value="P-loop containing nucleoside triphosphate hydrolases"/>
    <property type="match status" value="1"/>
</dbReference>
<dbReference type="Proteomes" id="UP001595859">
    <property type="component" value="Unassembled WGS sequence"/>
</dbReference>
<dbReference type="EMBL" id="JBHSIS010000002">
    <property type="protein sequence ID" value="MFC4852965.1"/>
    <property type="molecule type" value="Genomic_DNA"/>
</dbReference>
<dbReference type="InterPro" id="IPR027417">
    <property type="entry name" value="P-loop_NTPase"/>
</dbReference>
<accession>A0ABV9RUH5</accession>
<evidence type="ECO:0000313" key="1">
    <source>
        <dbReference type="EMBL" id="MFC4852965.1"/>
    </source>
</evidence>